<feature type="compositionally biased region" description="Polar residues" evidence="1">
    <location>
        <begin position="53"/>
        <end position="68"/>
    </location>
</feature>
<gene>
    <name evidence="2" type="ORF">AB205_0022490</name>
</gene>
<protein>
    <recommendedName>
        <fullName evidence="3">BESS domain-containing protein</fullName>
    </recommendedName>
</protein>
<feature type="compositionally biased region" description="Polar residues" evidence="1">
    <location>
        <begin position="29"/>
        <end position="38"/>
    </location>
</feature>
<dbReference type="EMBL" id="KV931006">
    <property type="protein sequence ID" value="PIO31301.1"/>
    <property type="molecule type" value="Genomic_DNA"/>
</dbReference>
<feature type="region of interest" description="Disordered" evidence="1">
    <location>
        <begin position="1"/>
        <end position="97"/>
    </location>
</feature>
<evidence type="ECO:0000313" key="2">
    <source>
        <dbReference type="EMBL" id="PIO31301.1"/>
    </source>
</evidence>
<feature type="compositionally biased region" description="Polar residues" evidence="1">
    <location>
        <begin position="83"/>
        <end position="93"/>
    </location>
</feature>
<name>A0A2G9RVP7_AQUCT</name>
<evidence type="ECO:0008006" key="3">
    <source>
        <dbReference type="Google" id="ProtNLM"/>
    </source>
</evidence>
<accession>A0A2G9RVP7</accession>
<proteinExistence type="predicted"/>
<evidence type="ECO:0000256" key="1">
    <source>
        <dbReference type="SAM" id="MobiDB-lite"/>
    </source>
</evidence>
<dbReference type="AlphaFoldDB" id="A0A2G9RVP7"/>
<reference evidence="2" key="1">
    <citation type="submission" date="2017-08" db="EMBL/GenBank/DDBJ databases">
        <title>Assembly of the North American Bullfrog Genome.</title>
        <authorList>
            <person name="Warren R.L."/>
            <person name="Vandervalk B.P."/>
            <person name="Kucuk E."/>
            <person name="Birol I."/>
            <person name="Helbing C."/>
            <person name="Pandoh P."/>
            <person name="Behsaz B."/>
            <person name="Mohamadi H."/>
            <person name="Chu J."/>
            <person name="Jackman S."/>
            <person name="Hammond S.A."/>
            <person name="Veldhoen N."/>
            <person name="Kirk H."/>
            <person name="Zhao Y."/>
            <person name="Coope R."/>
            <person name="Pleasance S."/>
            <person name="Moore R."/>
            <person name="Holt R."/>
        </authorList>
    </citation>
    <scope>NUCLEOTIDE SEQUENCE</scope>
    <source>
        <strain evidence="2">Bruno</strain>
        <tissue evidence="2">Liver</tissue>
    </source>
</reference>
<sequence length="231" mass="25983">MLGCLRTVMDLRSTSTNISETEEKEGDSDSGNAIQATENVPEEITAEHGAEQPVSSEPSPHSAASRTTAQERQERQRVPNRSVRATTTRQRGGQSRPDIEGAMIQFMEDMRERRRAETRDPFSDPSNKDAVYLRSLYHQLTQVPMHRKMEVHMSLYNFTGACLRAAISGDPMSPLINEQQRPYQGYALDPAPLNLTSHQMYHHQYPTPHQQHQPTTSVHNAVTPPQVAPLT</sequence>
<feature type="non-terminal residue" evidence="2">
    <location>
        <position position="231"/>
    </location>
</feature>
<organism evidence="2">
    <name type="scientific">Aquarana catesbeiana</name>
    <name type="common">American bullfrog</name>
    <name type="synonym">Rana catesbeiana</name>
    <dbReference type="NCBI Taxonomy" id="8400"/>
    <lineage>
        <taxon>Eukaryota</taxon>
        <taxon>Metazoa</taxon>
        <taxon>Chordata</taxon>
        <taxon>Craniata</taxon>
        <taxon>Vertebrata</taxon>
        <taxon>Euteleostomi</taxon>
        <taxon>Amphibia</taxon>
        <taxon>Batrachia</taxon>
        <taxon>Anura</taxon>
        <taxon>Neobatrachia</taxon>
        <taxon>Ranoidea</taxon>
        <taxon>Ranidae</taxon>
        <taxon>Aquarana</taxon>
    </lineage>
</organism>
<feature type="compositionally biased region" description="Low complexity" evidence="1">
    <location>
        <begin position="205"/>
        <end position="216"/>
    </location>
</feature>
<feature type="region of interest" description="Disordered" evidence="1">
    <location>
        <begin position="205"/>
        <end position="231"/>
    </location>
</feature>